<protein>
    <submittedName>
        <fullName evidence="3">7TM_GPCR_Srx domain-containing protein</fullName>
    </submittedName>
</protein>
<reference evidence="2" key="1">
    <citation type="journal article" date="2013" name="Genetics">
        <title>The draft genome and transcriptome of Panagrellus redivivus are shaped by the harsh demands of a free-living lifestyle.</title>
        <authorList>
            <person name="Srinivasan J."/>
            <person name="Dillman A.R."/>
            <person name="Macchietto M.G."/>
            <person name="Heikkinen L."/>
            <person name="Lakso M."/>
            <person name="Fracchia K.M."/>
            <person name="Antoshechkin I."/>
            <person name="Mortazavi A."/>
            <person name="Wong G."/>
            <person name="Sternberg P.W."/>
        </authorList>
    </citation>
    <scope>NUCLEOTIDE SEQUENCE [LARGE SCALE GENOMIC DNA]</scope>
    <source>
        <strain evidence="2">MT8872</strain>
    </source>
</reference>
<feature type="transmembrane region" description="Helical" evidence="1">
    <location>
        <begin position="50"/>
        <end position="71"/>
    </location>
</feature>
<evidence type="ECO:0000256" key="1">
    <source>
        <dbReference type="SAM" id="Phobius"/>
    </source>
</evidence>
<dbReference type="Proteomes" id="UP000492821">
    <property type="component" value="Unassembled WGS sequence"/>
</dbReference>
<feature type="transmembrane region" description="Helical" evidence="1">
    <location>
        <begin position="125"/>
        <end position="152"/>
    </location>
</feature>
<organism evidence="2 3">
    <name type="scientific">Panagrellus redivivus</name>
    <name type="common">Microworm</name>
    <dbReference type="NCBI Taxonomy" id="6233"/>
    <lineage>
        <taxon>Eukaryota</taxon>
        <taxon>Metazoa</taxon>
        <taxon>Ecdysozoa</taxon>
        <taxon>Nematoda</taxon>
        <taxon>Chromadorea</taxon>
        <taxon>Rhabditida</taxon>
        <taxon>Tylenchina</taxon>
        <taxon>Panagrolaimomorpha</taxon>
        <taxon>Panagrolaimoidea</taxon>
        <taxon>Panagrolaimidae</taxon>
        <taxon>Panagrellus</taxon>
    </lineage>
</organism>
<accession>A0A7E4VAR8</accession>
<name>A0A7E4VAR8_PANRE</name>
<keyword evidence="1" id="KW-0812">Transmembrane</keyword>
<sequence length="192" mass="22204">MEHSDLFYNLILCSTGTLSLICYIVGSYWYKKVWQKSVRVTVGNRTFGGIVGFFYLCMPISSILTSVYSMFFDSFDSKTSYYTRTSMAFATQIIDQSTIIISFDIAVATLRRTQKPLLQTKLHGFVVAFVCVAMSAFCYNVTHIIMTVIFIWSSVKRSRQRGSRIFTTVTGRVMHPRQTLDEHFQQLHFQWK</sequence>
<proteinExistence type="predicted"/>
<evidence type="ECO:0000313" key="2">
    <source>
        <dbReference type="Proteomes" id="UP000492821"/>
    </source>
</evidence>
<evidence type="ECO:0000313" key="3">
    <source>
        <dbReference type="WBParaSite" id="Pan_g18558.t1"/>
    </source>
</evidence>
<reference evidence="3" key="2">
    <citation type="submission" date="2020-10" db="UniProtKB">
        <authorList>
            <consortium name="WormBaseParasite"/>
        </authorList>
    </citation>
    <scope>IDENTIFICATION</scope>
</reference>
<keyword evidence="1" id="KW-1133">Transmembrane helix</keyword>
<dbReference type="WBParaSite" id="Pan_g18558.t1">
    <property type="protein sequence ID" value="Pan_g18558.t1"/>
    <property type="gene ID" value="Pan_g18558"/>
</dbReference>
<dbReference type="AlphaFoldDB" id="A0A7E4VAR8"/>
<feature type="transmembrane region" description="Helical" evidence="1">
    <location>
        <begin position="6"/>
        <end position="30"/>
    </location>
</feature>
<keyword evidence="2" id="KW-1185">Reference proteome</keyword>
<keyword evidence="1" id="KW-0472">Membrane</keyword>